<sequence length="170" mass="18508">MSFGLSFTFILIIGIFSLVFYLVEAAFVRAALKVTYGQRLEFADFFKFENATNVLITALLIAGINLVLGLVTWIPLIGQVVSLAANLALLFTLWFVVDKNLSPIDAIKASFELVRANLSTTILFYLLAAVILFVGFLLCGLGSLVAIPVVLVATSYLYRNLLGEPVAPVQ</sequence>
<keyword evidence="3" id="KW-1185">Reference proteome</keyword>
<protein>
    <recommendedName>
        <fullName evidence="4">DUF624 domain-containing protein</fullName>
    </recommendedName>
</protein>
<reference evidence="2 3" key="1">
    <citation type="submission" date="2018-08" db="EMBL/GenBank/DDBJ databases">
        <title>Cellulomonas rhizosphaerae sp. nov., a novel actinomycete isolated from soil.</title>
        <authorList>
            <person name="Tian Y."/>
        </authorList>
    </citation>
    <scope>NUCLEOTIDE SEQUENCE [LARGE SCALE GENOMIC DNA]</scope>
    <source>
        <strain evidence="2 3">NEAU-TCZ24</strain>
    </source>
</reference>
<keyword evidence="1" id="KW-0472">Membrane</keyword>
<feature type="transmembrane region" description="Helical" evidence="1">
    <location>
        <begin position="118"/>
        <end position="151"/>
    </location>
</feature>
<accession>A0A413RQQ5</accession>
<evidence type="ECO:0008006" key="4">
    <source>
        <dbReference type="Google" id="ProtNLM"/>
    </source>
</evidence>
<dbReference type="Proteomes" id="UP000283374">
    <property type="component" value="Unassembled WGS sequence"/>
</dbReference>
<dbReference type="AlphaFoldDB" id="A0A413RQQ5"/>
<organism evidence="2 3">
    <name type="scientific">Cellulomonas rhizosphaerae</name>
    <dbReference type="NCBI Taxonomy" id="2293719"/>
    <lineage>
        <taxon>Bacteria</taxon>
        <taxon>Bacillati</taxon>
        <taxon>Actinomycetota</taxon>
        <taxon>Actinomycetes</taxon>
        <taxon>Micrococcales</taxon>
        <taxon>Cellulomonadaceae</taxon>
        <taxon>Cellulomonas</taxon>
    </lineage>
</organism>
<keyword evidence="1" id="KW-0812">Transmembrane</keyword>
<comment type="caution">
    <text evidence="2">The sequence shown here is derived from an EMBL/GenBank/DDBJ whole genome shotgun (WGS) entry which is preliminary data.</text>
</comment>
<gene>
    <name evidence="2" type="ORF">D1825_02125</name>
</gene>
<name>A0A413RQQ5_9CELL</name>
<feature type="transmembrane region" description="Helical" evidence="1">
    <location>
        <begin position="53"/>
        <end position="74"/>
    </location>
</feature>
<evidence type="ECO:0000256" key="1">
    <source>
        <dbReference type="SAM" id="Phobius"/>
    </source>
</evidence>
<feature type="transmembrane region" description="Helical" evidence="1">
    <location>
        <begin position="80"/>
        <end position="97"/>
    </location>
</feature>
<evidence type="ECO:0000313" key="3">
    <source>
        <dbReference type="Proteomes" id="UP000283374"/>
    </source>
</evidence>
<keyword evidence="1" id="KW-1133">Transmembrane helix</keyword>
<feature type="transmembrane region" description="Helical" evidence="1">
    <location>
        <begin position="6"/>
        <end position="32"/>
    </location>
</feature>
<evidence type="ECO:0000313" key="2">
    <source>
        <dbReference type="EMBL" id="RHA44277.1"/>
    </source>
</evidence>
<dbReference type="EMBL" id="QWKP01000099">
    <property type="protein sequence ID" value="RHA44277.1"/>
    <property type="molecule type" value="Genomic_DNA"/>
</dbReference>
<proteinExistence type="predicted"/>